<reference evidence="3 4" key="1">
    <citation type="journal article" date="2012" name="J. Bacteriol.">
        <title>Genome Sequence of Pectin-Degrading Alishewanella agri, Isolated from Landfill Soil.</title>
        <authorList>
            <person name="Kim J."/>
            <person name="Jung J."/>
            <person name="Sung J.S."/>
            <person name="Chun J."/>
            <person name="Park W."/>
        </authorList>
    </citation>
    <scope>NUCLEOTIDE SEQUENCE [LARGE SCALE GENOMIC DNA]</scope>
    <source>
        <strain evidence="3 4">BL06</strain>
    </source>
</reference>
<keyword evidence="2" id="KW-0812">Transmembrane</keyword>
<dbReference type="AlphaFoldDB" id="I9P554"/>
<dbReference type="RefSeq" id="WP_008983546.1">
    <property type="nucleotide sequence ID" value="NZ_AKKU01000006.1"/>
</dbReference>
<keyword evidence="4" id="KW-1185">Reference proteome</keyword>
<keyword evidence="2" id="KW-0472">Membrane</keyword>
<evidence type="ECO:0000313" key="4">
    <source>
        <dbReference type="Proteomes" id="UP000035062"/>
    </source>
</evidence>
<dbReference type="Proteomes" id="UP000035062">
    <property type="component" value="Unassembled WGS sequence"/>
</dbReference>
<keyword evidence="2" id="KW-1133">Transmembrane helix</keyword>
<dbReference type="EMBL" id="AKKU01000006">
    <property type="protein sequence ID" value="EIW90122.1"/>
    <property type="molecule type" value="Genomic_DNA"/>
</dbReference>
<name>I9P554_9ALTE</name>
<gene>
    <name evidence="3" type="ORF">AGRI_03040</name>
</gene>
<protein>
    <submittedName>
        <fullName evidence="3">Uncharacterized protein</fullName>
    </submittedName>
</protein>
<accession>I9P554</accession>
<evidence type="ECO:0000313" key="3">
    <source>
        <dbReference type="EMBL" id="EIW90122.1"/>
    </source>
</evidence>
<evidence type="ECO:0000256" key="2">
    <source>
        <dbReference type="SAM" id="Phobius"/>
    </source>
</evidence>
<feature type="region of interest" description="Disordered" evidence="1">
    <location>
        <begin position="91"/>
        <end position="124"/>
    </location>
</feature>
<comment type="caution">
    <text evidence="3">The sequence shown here is derived from an EMBL/GenBank/DDBJ whole genome shotgun (WGS) entry which is preliminary data.</text>
</comment>
<feature type="transmembrane region" description="Helical" evidence="2">
    <location>
        <begin position="31"/>
        <end position="58"/>
    </location>
</feature>
<sequence>MTREHAEYQVAHSSGAETMAAMSVNIDYTKLFAVIVAALLTAVSILFIVGIFIMQLALRSFEQSMTLMMHPNDTIPAAVVKSSLTGLQASSTNQSHHLQAGNEGCVFPSDNGATVDKPKSDNQH</sequence>
<organism evidence="3 4">
    <name type="scientific">Alishewanella agri BL06</name>
    <dbReference type="NCBI Taxonomy" id="1195246"/>
    <lineage>
        <taxon>Bacteria</taxon>
        <taxon>Pseudomonadati</taxon>
        <taxon>Pseudomonadota</taxon>
        <taxon>Gammaproteobacteria</taxon>
        <taxon>Alteromonadales</taxon>
        <taxon>Alteromonadaceae</taxon>
        <taxon>Alishewanella</taxon>
    </lineage>
</organism>
<dbReference type="PATRIC" id="fig|1195246.3.peg.591"/>
<proteinExistence type="predicted"/>
<evidence type="ECO:0000256" key="1">
    <source>
        <dbReference type="SAM" id="MobiDB-lite"/>
    </source>
</evidence>